<comment type="caution">
    <text evidence="3">The sequence shown here is derived from an EMBL/GenBank/DDBJ whole genome shotgun (WGS) entry which is preliminary data.</text>
</comment>
<name>A0ABV2H0F3_9HYPH</name>
<dbReference type="PANTHER" id="PTHR43976">
    <property type="entry name" value="SHORT CHAIN DEHYDROGENASE"/>
    <property type="match status" value="1"/>
</dbReference>
<keyword evidence="4" id="KW-1185">Reference proteome</keyword>
<dbReference type="RefSeq" id="WP_376742029.1">
    <property type="nucleotide sequence ID" value="NZ_JALJRA010000001.1"/>
</dbReference>
<proteinExistence type="inferred from homology"/>
<dbReference type="InterPro" id="IPR036291">
    <property type="entry name" value="NAD(P)-bd_dom_sf"/>
</dbReference>
<dbReference type="Gene3D" id="3.40.50.720">
    <property type="entry name" value="NAD(P)-binding Rossmann-like Domain"/>
    <property type="match status" value="1"/>
</dbReference>
<evidence type="ECO:0000256" key="1">
    <source>
        <dbReference type="ARBA" id="ARBA00006484"/>
    </source>
</evidence>
<dbReference type="Proteomes" id="UP001549031">
    <property type="component" value="Unassembled WGS sequence"/>
</dbReference>
<dbReference type="InterPro" id="IPR002347">
    <property type="entry name" value="SDR_fam"/>
</dbReference>
<dbReference type="SUPFAM" id="SSF51735">
    <property type="entry name" value="NAD(P)-binding Rossmann-fold domains"/>
    <property type="match status" value="1"/>
</dbReference>
<comment type="similarity">
    <text evidence="1">Belongs to the short-chain dehydrogenases/reductases (SDR) family.</text>
</comment>
<dbReference type="Pfam" id="PF00106">
    <property type="entry name" value="adh_short"/>
    <property type="match status" value="1"/>
</dbReference>
<dbReference type="PANTHER" id="PTHR43976:SF16">
    <property type="entry name" value="SHORT-CHAIN DEHYDROGENASE_REDUCTASE FAMILY PROTEIN"/>
    <property type="match status" value="1"/>
</dbReference>
<dbReference type="EMBL" id="JBEPLJ010000001">
    <property type="protein sequence ID" value="MET3584026.1"/>
    <property type="molecule type" value="Genomic_DNA"/>
</dbReference>
<gene>
    <name evidence="3" type="ORF">ABID21_000118</name>
</gene>
<accession>A0ABV2H0F3</accession>
<keyword evidence="2" id="KW-0560">Oxidoreductase</keyword>
<reference evidence="3 4" key="1">
    <citation type="submission" date="2024-06" db="EMBL/GenBank/DDBJ databases">
        <title>Genomic Encyclopedia of Type Strains, Phase IV (KMG-IV): sequencing the most valuable type-strain genomes for metagenomic binning, comparative biology and taxonomic classification.</title>
        <authorList>
            <person name="Goeker M."/>
        </authorList>
    </citation>
    <scope>NUCLEOTIDE SEQUENCE [LARGE SCALE GENOMIC DNA]</scope>
    <source>
        <strain evidence="3 4">DSM 105042</strain>
    </source>
</reference>
<evidence type="ECO:0000256" key="2">
    <source>
        <dbReference type="ARBA" id="ARBA00023002"/>
    </source>
</evidence>
<evidence type="ECO:0000313" key="3">
    <source>
        <dbReference type="EMBL" id="MET3584026.1"/>
    </source>
</evidence>
<protein>
    <submittedName>
        <fullName evidence="3">NAD(P)-dependent dehydrogenase (Short-subunit alcohol dehydrogenase family)</fullName>
    </submittedName>
</protein>
<organism evidence="3 4">
    <name type="scientific">Pseudorhizobium tarimense</name>
    <dbReference type="NCBI Taxonomy" id="1079109"/>
    <lineage>
        <taxon>Bacteria</taxon>
        <taxon>Pseudomonadati</taxon>
        <taxon>Pseudomonadota</taxon>
        <taxon>Alphaproteobacteria</taxon>
        <taxon>Hyphomicrobiales</taxon>
        <taxon>Rhizobiaceae</taxon>
        <taxon>Rhizobium/Agrobacterium group</taxon>
        <taxon>Pseudorhizobium</taxon>
    </lineage>
</organism>
<sequence>MTQTCFITGTSSGFGRILSEKLLARGDRVGATLRRQGALDDLKGIHDERLWVATLDLTDTTAIPDTVEHAFAESAASSPAMPATAYSVRQQIRRQIEVHTRRMSISIRCVCQ</sequence>
<dbReference type="InterPro" id="IPR051911">
    <property type="entry name" value="SDR_oxidoreductase"/>
</dbReference>
<evidence type="ECO:0000313" key="4">
    <source>
        <dbReference type="Proteomes" id="UP001549031"/>
    </source>
</evidence>